<dbReference type="RefSeq" id="WP_167125301.1">
    <property type="nucleotide sequence ID" value="NZ_JAAQQR010000003.1"/>
</dbReference>
<dbReference type="SUPFAM" id="SSF55486">
    <property type="entry name" value="Metalloproteases ('zincins'), catalytic domain"/>
    <property type="match status" value="1"/>
</dbReference>
<keyword evidence="3" id="KW-0479">Metal-binding</keyword>
<reference evidence="10 11" key="1">
    <citation type="journal article" date="2011" name="Curr. Microbiol.">
        <title>Luteibacter jiangsuensis sp. nov.: a methamidophos-degrading bacterium isolated from a methamidophos-manufacturing factory.</title>
        <authorList>
            <person name="Wang L."/>
            <person name="Wang G.L."/>
            <person name="Li S.P."/>
            <person name="Jiang J.D."/>
        </authorList>
    </citation>
    <scope>NUCLEOTIDE SEQUENCE [LARGE SCALE GENOMIC DNA]</scope>
    <source>
        <strain evidence="10 11">CGMCC 1.10133</strain>
    </source>
</reference>
<dbReference type="Gene3D" id="1.10.1380.10">
    <property type="entry name" value="Neutral endopeptidase , domain2"/>
    <property type="match status" value="1"/>
</dbReference>
<keyword evidence="4" id="KW-0378">Hydrolase</keyword>
<dbReference type="Pfam" id="PF01431">
    <property type="entry name" value="Peptidase_M13"/>
    <property type="match status" value="1"/>
</dbReference>
<sequence>MSLLALLCLHVVSAQNAPTHTTYGTFGLDMTAIDSTVRPGDDFWAYANGAWAKTAHFAGNQEVVGVAVDFNALADARALSLMDRPAFMTSTDSDQRKVAQFYASWMDTATRERSGLASLRPLLVRIARLKSRADLSAAFGAAEFASPFDIDVAPTAADPKRNEVVVSAGSLGMAPSYYLQQGAAFDADRAAYRHYIEQILTLSGFTAPAAKADAIVALEMRMAKAQAQGTSAADMVVPVPALPKQFPQVAWRDLLKARGLGDAQELRLQSGASVRALAELVASVPVDTWKTYLAFRLVSDHADYLPAAFATAREAFYDRTLYGLTASRDRASQGVRLVEKAMPEAVSRLYVKRYLDTATSQAIREMFDNVKASYAELIDRAAWMDEPTRQAARAKLAALTACIGGPDLTTDFSDLAIAKDDLLGNVIRSERKRVALLAASLASPPDACARYGFAQGGNDFYVREENRVLIPSGSMIPPFFDPAADPAVNYGAIGVTIGHEIGHGFDVDGAAFDGHGRRVNWWSDASRKAFAGMAARVAADYATMEVLPGLHVDGEKTLGEDMADLTGTQAAFMAYRKYQQRHGKAPVLNGTTGEQRFFLALAQMRRTNVREETLRFLVASDTHTPPRQRVNGVVRHIDAWYDAFSVRPGDALYVAPADRIHLW</sequence>
<organism evidence="10 11">
    <name type="scientific">Luteibacter jiangsuensis</name>
    <dbReference type="NCBI Taxonomy" id="637577"/>
    <lineage>
        <taxon>Bacteria</taxon>
        <taxon>Pseudomonadati</taxon>
        <taxon>Pseudomonadota</taxon>
        <taxon>Gammaproteobacteria</taxon>
        <taxon>Lysobacterales</taxon>
        <taxon>Rhodanobacteraceae</taxon>
        <taxon>Luteibacter</taxon>
    </lineage>
</organism>
<evidence type="ECO:0000256" key="6">
    <source>
        <dbReference type="ARBA" id="ARBA00023049"/>
    </source>
</evidence>
<feature type="chain" id="PRO_5047189822" evidence="7">
    <location>
        <begin position="17"/>
        <end position="663"/>
    </location>
</feature>
<evidence type="ECO:0000256" key="4">
    <source>
        <dbReference type="ARBA" id="ARBA00022801"/>
    </source>
</evidence>
<dbReference type="EMBL" id="JAAQQR010000003">
    <property type="protein sequence ID" value="NID05111.1"/>
    <property type="molecule type" value="Genomic_DNA"/>
</dbReference>
<keyword evidence="6" id="KW-0482">Metalloprotease</keyword>
<comment type="cofactor">
    <cofactor evidence="1">
        <name>Zn(2+)</name>
        <dbReference type="ChEBI" id="CHEBI:29105"/>
    </cofactor>
</comment>
<accession>A0ABX0Q488</accession>
<evidence type="ECO:0000256" key="3">
    <source>
        <dbReference type="ARBA" id="ARBA00022723"/>
    </source>
</evidence>
<evidence type="ECO:0000313" key="10">
    <source>
        <dbReference type="EMBL" id="NID05111.1"/>
    </source>
</evidence>
<keyword evidence="2" id="KW-0645">Protease</keyword>
<dbReference type="InterPro" id="IPR008753">
    <property type="entry name" value="Peptidase_M13_N"/>
</dbReference>
<feature type="domain" description="Peptidase M13 N-terminal" evidence="9">
    <location>
        <begin position="39"/>
        <end position="406"/>
    </location>
</feature>
<dbReference type="Pfam" id="PF05649">
    <property type="entry name" value="Peptidase_M13_N"/>
    <property type="match status" value="1"/>
</dbReference>
<gene>
    <name evidence="10" type="ORF">HBF26_09455</name>
</gene>
<name>A0ABX0Q488_9GAMM</name>
<dbReference type="InterPro" id="IPR042089">
    <property type="entry name" value="Peptidase_M13_dom_2"/>
</dbReference>
<evidence type="ECO:0000256" key="5">
    <source>
        <dbReference type="ARBA" id="ARBA00022833"/>
    </source>
</evidence>
<dbReference type="PRINTS" id="PR00786">
    <property type="entry name" value="NEPRILYSIN"/>
</dbReference>
<dbReference type="InterPro" id="IPR018497">
    <property type="entry name" value="Peptidase_M13_C"/>
</dbReference>
<keyword evidence="7" id="KW-0732">Signal</keyword>
<evidence type="ECO:0000259" key="9">
    <source>
        <dbReference type="Pfam" id="PF05649"/>
    </source>
</evidence>
<dbReference type="PROSITE" id="PS51885">
    <property type="entry name" value="NEPRILYSIN"/>
    <property type="match status" value="1"/>
</dbReference>
<feature type="domain" description="Peptidase M13 C-terminal" evidence="8">
    <location>
        <begin position="458"/>
        <end position="659"/>
    </location>
</feature>
<keyword evidence="11" id="KW-1185">Reference proteome</keyword>
<dbReference type="InterPro" id="IPR000718">
    <property type="entry name" value="Peptidase_M13"/>
</dbReference>
<dbReference type="CDD" id="cd08662">
    <property type="entry name" value="M13"/>
    <property type="match status" value="1"/>
</dbReference>
<evidence type="ECO:0000313" key="11">
    <source>
        <dbReference type="Proteomes" id="UP001429601"/>
    </source>
</evidence>
<proteinExistence type="predicted"/>
<comment type="caution">
    <text evidence="10">The sequence shown here is derived from an EMBL/GenBank/DDBJ whole genome shotgun (WGS) entry which is preliminary data.</text>
</comment>
<evidence type="ECO:0000259" key="8">
    <source>
        <dbReference type="Pfam" id="PF01431"/>
    </source>
</evidence>
<protein>
    <submittedName>
        <fullName evidence="10">M13 family metallopeptidase</fullName>
    </submittedName>
</protein>
<dbReference type="InterPro" id="IPR024079">
    <property type="entry name" value="MetalloPept_cat_dom_sf"/>
</dbReference>
<evidence type="ECO:0000256" key="7">
    <source>
        <dbReference type="SAM" id="SignalP"/>
    </source>
</evidence>
<dbReference type="Gene3D" id="3.40.390.10">
    <property type="entry name" value="Collagenase (Catalytic Domain)"/>
    <property type="match status" value="1"/>
</dbReference>
<evidence type="ECO:0000256" key="1">
    <source>
        <dbReference type="ARBA" id="ARBA00001947"/>
    </source>
</evidence>
<dbReference type="PANTHER" id="PTHR11733:SF240">
    <property type="entry name" value="GH14155P-RELATED"/>
    <property type="match status" value="1"/>
</dbReference>
<keyword evidence="5" id="KW-0862">Zinc</keyword>
<feature type="signal peptide" evidence="7">
    <location>
        <begin position="1"/>
        <end position="16"/>
    </location>
</feature>
<dbReference type="Proteomes" id="UP001429601">
    <property type="component" value="Unassembled WGS sequence"/>
</dbReference>
<evidence type="ECO:0000256" key="2">
    <source>
        <dbReference type="ARBA" id="ARBA00022670"/>
    </source>
</evidence>
<dbReference type="PANTHER" id="PTHR11733">
    <property type="entry name" value="ZINC METALLOPROTEASE FAMILY M13 NEPRILYSIN-RELATED"/>
    <property type="match status" value="1"/>
</dbReference>